<organism evidence="1 2">
    <name type="scientific">Pontibacter toksunensis</name>
    <dbReference type="NCBI Taxonomy" id="1332631"/>
    <lineage>
        <taxon>Bacteria</taxon>
        <taxon>Pseudomonadati</taxon>
        <taxon>Bacteroidota</taxon>
        <taxon>Cytophagia</taxon>
        <taxon>Cytophagales</taxon>
        <taxon>Hymenobacteraceae</taxon>
        <taxon>Pontibacter</taxon>
    </lineage>
</organism>
<name>A0ABW6C0C0_9BACT</name>
<accession>A0ABW6C0C0</accession>
<gene>
    <name evidence="1" type="ORF">ACFS7Z_17245</name>
</gene>
<reference evidence="2" key="1">
    <citation type="journal article" date="2019" name="Int. J. Syst. Evol. Microbiol.">
        <title>The Global Catalogue of Microorganisms (GCM) 10K type strain sequencing project: providing services to taxonomists for standard genome sequencing and annotation.</title>
        <authorList>
            <consortium name="The Broad Institute Genomics Platform"/>
            <consortium name="The Broad Institute Genome Sequencing Center for Infectious Disease"/>
            <person name="Wu L."/>
            <person name="Ma J."/>
        </authorList>
    </citation>
    <scope>NUCLEOTIDE SEQUENCE [LARGE SCALE GENOMIC DNA]</scope>
    <source>
        <strain evidence="2">KCTC 23984</strain>
    </source>
</reference>
<keyword evidence="2" id="KW-1185">Reference proteome</keyword>
<dbReference type="EMBL" id="JBHUOX010000014">
    <property type="protein sequence ID" value="MFD3002119.1"/>
    <property type="molecule type" value="Genomic_DNA"/>
</dbReference>
<protein>
    <submittedName>
        <fullName evidence="1">Uncharacterized protein</fullName>
    </submittedName>
</protein>
<comment type="caution">
    <text evidence="1">The sequence shown here is derived from an EMBL/GenBank/DDBJ whole genome shotgun (WGS) entry which is preliminary data.</text>
</comment>
<evidence type="ECO:0000313" key="2">
    <source>
        <dbReference type="Proteomes" id="UP001597641"/>
    </source>
</evidence>
<dbReference type="RefSeq" id="WP_377487247.1">
    <property type="nucleotide sequence ID" value="NZ_JBHUOX010000014.1"/>
</dbReference>
<dbReference type="Proteomes" id="UP001597641">
    <property type="component" value="Unassembled WGS sequence"/>
</dbReference>
<evidence type="ECO:0000313" key="1">
    <source>
        <dbReference type="EMBL" id="MFD3002119.1"/>
    </source>
</evidence>
<sequence length="231" mass="25819">MGIAELANTIMHAVSDPNLQEIASDIGDKAIEKYTVNTPLEGVEGVGLSAKVVDYIINVRQQSFFLKISRFLFQLDDISESKRLEFRKQLEENPKYRQRVGEVIILTLEKADRLEKADITGIVMKAMINRKVESSMGLRLISIVDRAFLDDLVWLHIFIERDSITNNGNILEAYVCEHLFVLGLISFGGINGGDFSGDSGGNIYNLTSAGRAMLDIVFKEKLMQVMASDLQ</sequence>
<proteinExistence type="predicted"/>